<reference evidence="1" key="1">
    <citation type="submission" date="2021-02" db="EMBL/GenBank/DDBJ databases">
        <authorList>
            <person name="Nowell W R."/>
        </authorList>
    </citation>
    <scope>NUCLEOTIDE SEQUENCE</scope>
</reference>
<dbReference type="AlphaFoldDB" id="A0A820HGN3"/>
<proteinExistence type="predicted"/>
<evidence type="ECO:0000313" key="2">
    <source>
        <dbReference type="Proteomes" id="UP000663823"/>
    </source>
</evidence>
<dbReference type="EMBL" id="CAJOAX010044010">
    <property type="protein sequence ID" value="CAF4290886.1"/>
    <property type="molecule type" value="Genomic_DNA"/>
</dbReference>
<feature type="non-terminal residue" evidence="1">
    <location>
        <position position="1"/>
    </location>
</feature>
<organism evidence="1 2">
    <name type="scientific">Rotaria sordida</name>
    <dbReference type="NCBI Taxonomy" id="392033"/>
    <lineage>
        <taxon>Eukaryota</taxon>
        <taxon>Metazoa</taxon>
        <taxon>Spiralia</taxon>
        <taxon>Gnathifera</taxon>
        <taxon>Rotifera</taxon>
        <taxon>Eurotatoria</taxon>
        <taxon>Bdelloidea</taxon>
        <taxon>Philodinida</taxon>
        <taxon>Philodinidae</taxon>
        <taxon>Rotaria</taxon>
    </lineage>
</organism>
<accession>A0A820HGN3</accession>
<sequence length="149" mass="17462">RRQHPVFRRRTWFRGKPVKPGEIDDIAWFKFDGNHMTDEDWQHDYAKSFGVFINGRGMQGRTVFGVRVTDDNFYIIFNAYHGYIDYTLPGEEYAKDWTLILDTSKDEVIIEGDEGRIYQAGEKITVHDYSILLLHHVVPKKEHATAPMV</sequence>
<dbReference type="Gene3D" id="2.60.40.1180">
    <property type="entry name" value="Golgi alpha-mannosidase II"/>
    <property type="match status" value="1"/>
</dbReference>
<comment type="caution">
    <text evidence="1">The sequence shown here is derived from an EMBL/GenBank/DDBJ whole genome shotgun (WGS) entry which is preliminary data.</text>
</comment>
<gene>
    <name evidence="1" type="ORF">OTI717_LOCUS41733</name>
</gene>
<name>A0A820HGN3_9BILA</name>
<evidence type="ECO:0000313" key="1">
    <source>
        <dbReference type="EMBL" id="CAF4290886.1"/>
    </source>
</evidence>
<dbReference type="InterPro" id="IPR013780">
    <property type="entry name" value="Glyco_hydro_b"/>
</dbReference>
<dbReference type="Proteomes" id="UP000663823">
    <property type="component" value="Unassembled WGS sequence"/>
</dbReference>
<protein>
    <submittedName>
        <fullName evidence="1">Uncharacterized protein</fullName>
    </submittedName>
</protein>
<dbReference type="SUPFAM" id="SSF51011">
    <property type="entry name" value="Glycosyl hydrolase domain"/>
    <property type="match status" value="1"/>
</dbReference>